<dbReference type="Proteomes" id="UP001623349">
    <property type="component" value="Unassembled WGS sequence"/>
</dbReference>
<organism evidence="2 3">
    <name type="scientific">Apodemus speciosus</name>
    <name type="common">Large Japanese field mouse</name>
    <dbReference type="NCBI Taxonomy" id="105296"/>
    <lineage>
        <taxon>Eukaryota</taxon>
        <taxon>Metazoa</taxon>
        <taxon>Chordata</taxon>
        <taxon>Craniata</taxon>
        <taxon>Vertebrata</taxon>
        <taxon>Euteleostomi</taxon>
        <taxon>Mammalia</taxon>
        <taxon>Eutheria</taxon>
        <taxon>Euarchontoglires</taxon>
        <taxon>Glires</taxon>
        <taxon>Rodentia</taxon>
        <taxon>Myomorpha</taxon>
        <taxon>Muroidea</taxon>
        <taxon>Muridae</taxon>
        <taxon>Murinae</taxon>
        <taxon>Apodemus</taxon>
    </lineage>
</organism>
<keyword evidence="1" id="KW-0808">Transferase</keyword>
<dbReference type="EMBL" id="BAAFST010000001">
    <property type="protein sequence ID" value="GAB1285209.1"/>
    <property type="molecule type" value="Genomic_DNA"/>
</dbReference>
<sequence length="81" mass="9343">MWNHLSYFEEHAFCPYFFKTAVEIASEVLQTPVTMTDLFSPVSIWLLRTDFVLDFPRPVMPNMIFIGGINCLQGKPLSKQS</sequence>
<reference evidence="2 3" key="1">
    <citation type="submission" date="2024-08" db="EMBL/GenBank/DDBJ databases">
        <title>The draft genome of Apodemus speciosus.</title>
        <authorList>
            <person name="Nabeshima K."/>
            <person name="Suzuki S."/>
            <person name="Onuma M."/>
        </authorList>
    </citation>
    <scope>NUCLEOTIDE SEQUENCE [LARGE SCALE GENOMIC DNA]</scope>
    <source>
        <strain evidence="2">IB14-021</strain>
    </source>
</reference>
<proteinExistence type="predicted"/>
<accession>A0ABQ0EDL5</accession>
<keyword evidence="3" id="KW-1185">Reference proteome</keyword>
<name>A0ABQ0EDL5_APOSI</name>
<dbReference type="Pfam" id="PF00201">
    <property type="entry name" value="UDPGT"/>
    <property type="match status" value="1"/>
</dbReference>
<evidence type="ECO:0000313" key="2">
    <source>
        <dbReference type="EMBL" id="GAB1285209.1"/>
    </source>
</evidence>
<evidence type="ECO:0000256" key="1">
    <source>
        <dbReference type="ARBA" id="ARBA00022679"/>
    </source>
</evidence>
<comment type="caution">
    <text evidence="2">The sequence shown here is derived from an EMBL/GenBank/DDBJ whole genome shotgun (WGS) entry which is preliminary data.</text>
</comment>
<gene>
    <name evidence="2" type="ORF">APTSU1_000043900</name>
</gene>
<evidence type="ECO:0000313" key="3">
    <source>
        <dbReference type="Proteomes" id="UP001623349"/>
    </source>
</evidence>
<dbReference type="SUPFAM" id="SSF53756">
    <property type="entry name" value="UDP-Glycosyltransferase/glycogen phosphorylase"/>
    <property type="match status" value="1"/>
</dbReference>
<dbReference type="InterPro" id="IPR002213">
    <property type="entry name" value="UDP_glucos_trans"/>
</dbReference>
<protein>
    <submittedName>
        <fullName evidence="2">UDP-glucuronosyltransferase</fullName>
    </submittedName>
</protein>